<accession>A0A179B766</accession>
<gene>
    <name evidence="3" type="ORF">A4H34_04550</name>
</gene>
<dbReference type="Gene3D" id="3.40.50.150">
    <property type="entry name" value="Vaccinia Virus protein VP39"/>
    <property type="match status" value="1"/>
</dbReference>
<organism evidence="3 4">
    <name type="scientific">Peptidiphaga gingivicola</name>
    <dbReference type="NCBI Taxonomy" id="2741497"/>
    <lineage>
        <taxon>Bacteria</taxon>
        <taxon>Bacillati</taxon>
        <taxon>Actinomycetota</taxon>
        <taxon>Actinomycetes</taxon>
        <taxon>Actinomycetales</taxon>
        <taxon>Actinomycetaceae</taxon>
        <taxon>Peptidiphaga</taxon>
    </lineage>
</organism>
<proteinExistence type="predicted"/>
<evidence type="ECO:0000313" key="4">
    <source>
        <dbReference type="Proteomes" id="UP000078368"/>
    </source>
</evidence>
<comment type="caution">
    <text evidence="3">The sequence shown here is derived from an EMBL/GenBank/DDBJ whole genome shotgun (WGS) entry which is preliminary data.</text>
</comment>
<dbReference type="Pfam" id="PF04072">
    <property type="entry name" value="LCM"/>
    <property type="match status" value="1"/>
</dbReference>
<dbReference type="SUPFAM" id="SSF53335">
    <property type="entry name" value="S-adenosyl-L-methionine-dependent methyltransferases"/>
    <property type="match status" value="1"/>
</dbReference>
<dbReference type="GO" id="GO:0032259">
    <property type="term" value="P:methylation"/>
    <property type="evidence" value="ECO:0007669"/>
    <property type="project" value="UniProtKB-KW"/>
</dbReference>
<dbReference type="PANTHER" id="PTHR43619:SF2">
    <property type="entry name" value="S-ADENOSYL-L-METHIONINE-DEPENDENT METHYLTRANSFERASES SUPERFAMILY PROTEIN"/>
    <property type="match status" value="1"/>
</dbReference>
<dbReference type="Proteomes" id="UP000078368">
    <property type="component" value="Unassembled WGS sequence"/>
</dbReference>
<dbReference type="EMBL" id="LVZK01000001">
    <property type="protein sequence ID" value="OAP87093.1"/>
    <property type="molecule type" value="Genomic_DNA"/>
</dbReference>
<dbReference type="PANTHER" id="PTHR43619">
    <property type="entry name" value="S-ADENOSYL-L-METHIONINE-DEPENDENT METHYLTRANSFERASE YKTD-RELATED"/>
    <property type="match status" value="1"/>
</dbReference>
<dbReference type="InterPro" id="IPR007213">
    <property type="entry name" value="Ppm1/Ppm2/Tcmp"/>
</dbReference>
<keyword evidence="2 3" id="KW-0808">Transferase</keyword>
<evidence type="ECO:0000256" key="1">
    <source>
        <dbReference type="ARBA" id="ARBA00022603"/>
    </source>
</evidence>
<dbReference type="InterPro" id="IPR029063">
    <property type="entry name" value="SAM-dependent_MTases_sf"/>
</dbReference>
<sequence length="266" mass="30346">MNDVQQTLFFPLMGRADAARRWPDLFPDPWAEHAMGIREAEGSAAQQLGTFPAAVYGLRHLLTIREINAYLKDHPGAAVVNIGCGLDRIVHEIADADSLVYNVDFPEVIETRERWVEPHAREVALPYSATDHRWMDHVDACKGLVAIAAGVFYYFEVDEVKALVREMGARFPGSRLCYDAESPWVTAGSEKNIRRNGTPDARMPFRVKDPFSARTWSDRIDDVRVEFDFSSYLPAPKRAKLPRGIRFAFRFFRVFKGMYEVVITFK</sequence>
<evidence type="ECO:0000256" key="2">
    <source>
        <dbReference type="ARBA" id="ARBA00022679"/>
    </source>
</evidence>
<evidence type="ECO:0000313" key="3">
    <source>
        <dbReference type="EMBL" id="OAP87093.1"/>
    </source>
</evidence>
<dbReference type="GO" id="GO:0008168">
    <property type="term" value="F:methyltransferase activity"/>
    <property type="evidence" value="ECO:0007669"/>
    <property type="project" value="UniProtKB-KW"/>
</dbReference>
<protein>
    <submittedName>
        <fullName evidence="3">Methyltransferase</fullName>
    </submittedName>
</protein>
<dbReference type="OrthoDB" id="9800233at2"/>
<reference evidence="3 4" key="1">
    <citation type="submission" date="2016-04" db="EMBL/GenBank/DDBJ databases">
        <title>Peptidophaga gingivicola gen. nov., sp. nov., isolated from human subgingival plaque.</title>
        <authorList>
            <person name="Beall C.J."/>
            <person name="Mokrzan E.M."/>
            <person name="Griffen A.L."/>
            <person name="Leys E.J."/>
        </authorList>
    </citation>
    <scope>NUCLEOTIDE SEQUENCE [LARGE SCALE GENOMIC DNA]</scope>
    <source>
        <strain evidence="3 4">BA112</strain>
    </source>
</reference>
<name>A0A179B766_9ACTO</name>
<dbReference type="STRING" id="1823756.A4H34_04550"/>
<keyword evidence="1 3" id="KW-0489">Methyltransferase</keyword>
<dbReference type="AlphaFoldDB" id="A0A179B766"/>
<keyword evidence="4" id="KW-1185">Reference proteome</keyword>